<name>A0A6B1F6X9_9SYNE</name>
<sequence>MTNAGQEPRHTTIPHSCPDAIIAKRLTEGLQQGYPSITMLGEGAKADGNDFLADGKQLGRGEANPWHQGSQQALVCRSVVIFAIEERLQSRLPRK</sequence>
<comment type="caution">
    <text evidence="1">The sequence shown here is derived from an EMBL/GenBank/DDBJ whole genome shotgun (WGS) entry which is preliminary data.</text>
</comment>
<evidence type="ECO:0000313" key="1">
    <source>
        <dbReference type="EMBL" id="MYG38741.1"/>
    </source>
</evidence>
<accession>A0A6B1F6X9</accession>
<organism evidence="1">
    <name type="scientific">Synechococcus sp. SB0676_bin_10</name>
    <dbReference type="NCBI Taxonomy" id="2604869"/>
    <lineage>
        <taxon>Bacteria</taxon>
        <taxon>Bacillati</taxon>
        <taxon>Cyanobacteriota</taxon>
        <taxon>Cyanophyceae</taxon>
        <taxon>Synechococcales</taxon>
        <taxon>Synechococcaceae</taxon>
        <taxon>Synechococcus</taxon>
    </lineage>
</organism>
<proteinExistence type="predicted"/>
<protein>
    <submittedName>
        <fullName evidence="1">Uncharacterized protein</fullName>
    </submittedName>
</protein>
<reference evidence="1" key="1">
    <citation type="submission" date="2019-09" db="EMBL/GenBank/DDBJ databases">
        <title>Characterisation of the sponge microbiome using genome-centric metagenomics.</title>
        <authorList>
            <person name="Engelberts J.P."/>
            <person name="Robbins S.J."/>
            <person name="De Goeij J.M."/>
            <person name="Aranda M."/>
            <person name="Bell S.C."/>
            <person name="Webster N.S."/>
        </authorList>
    </citation>
    <scope>NUCLEOTIDE SEQUENCE</scope>
    <source>
        <strain evidence="1">SB0676_bin_10</strain>
    </source>
</reference>
<dbReference type="AlphaFoldDB" id="A0A6B1F6X9"/>
<gene>
    <name evidence="1" type="ORF">F4162_07210</name>
</gene>
<dbReference type="EMBL" id="VYDO01000232">
    <property type="protein sequence ID" value="MYG38741.1"/>
    <property type="molecule type" value="Genomic_DNA"/>
</dbReference>